<dbReference type="InterPro" id="IPR035906">
    <property type="entry name" value="MetI-like_sf"/>
</dbReference>
<dbReference type="CDD" id="cd06261">
    <property type="entry name" value="TM_PBP2"/>
    <property type="match status" value="1"/>
</dbReference>
<feature type="transmembrane region" description="Helical" evidence="7">
    <location>
        <begin position="105"/>
        <end position="127"/>
    </location>
</feature>
<accession>A0A2T0BN23</accession>
<dbReference type="InterPro" id="IPR000515">
    <property type="entry name" value="MetI-like"/>
</dbReference>
<feature type="transmembrane region" description="Helical" evidence="7">
    <location>
        <begin position="281"/>
        <end position="299"/>
    </location>
</feature>
<feature type="domain" description="ABC transmembrane type-1" evidence="9">
    <location>
        <begin position="66"/>
        <end position="247"/>
    </location>
</feature>
<comment type="similarity">
    <text evidence="7">Belongs to the binding-protein-dependent transport system permease family.</text>
</comment>
<keyword evidence="5 7" id="KW-1133">Transmembrane helix</keyword>
<dbReference type="Proteomes" id="UP000237798">
    <property type="component" value="Unassembled WGS sequence"/>
</dbReference>
<comment type="subcellular location">
    <subcellularLocation>
        <location evidence="1 7">Cell membrane</location>
        <topology evidence="1 7">Multi-pass membrane protein</topology>
    </subcellularLocation>
</comment>
<feature type="transmembrane region" description="Helical" evidence="7">
    <location>
        <begin position="12"/>
        <end position="32"/>
    </location>
</feature>
<dbReference type="GO" id="GO:0005886">
    <property type="term" value="C:plasma membrane"/>
    <property type="evidence" value="ECO:0007669"/>
    <property type="project" value="UniProtKB-SubCell"/>
</dbReference>
<feature type="transmembrane region" description="Helical" evidence="7">
    <location>
        <begin position="173"/>
        <end position="192"/>
    </location>
</feature>
<feature type="region of interest" description="Disordered" evidence="8">
    <location>
        <begin position="318"/>
        <end position="358"/>
    </location>
</feature>
<dbReference type="AlphaFoldDB" id="A0A2T0BN23"/>
<gene>
    <name evidence="10" type="primary">ssuC_9</name>
    <name evidence="10" type="ORF">CLLU_17570</name>
</gene>
<dbReference type="RefSeq" id="WP_242977526.1">
    <property type="nucleotide sequence ID" value="NZ_PVXP01000020.1"/>
</dbReference>
<comment type="caution">
    <text evidence="10">The sequence shown here is derived from an EMBL/GenBank/DDBJ whole genome shotgun (WGS) entry which is preliminary data.</text>
</comment>
<protein>
    <submittedName>
        <fullName evidence="10">Putative aliphatic sulfonates transport permease protein SsuC</fullName>
    </submittedName>
</protein>
<keyword evidence="3" id="KW-1003">Cell membrane</keyword>
<dbReference type="PROSITE" id="PS50928">
    <property type="entry name" value="ABC_TM1"/>
    <property type="match status" value="1"/>
</dbReference>
<evidence type="ECO:0000313" key="10">
    <source>
        <dbReference type="EMBL" id="PRR85288.1"/>
    </source>
</evidence>
<evidence type="ECO:0000256" key="4">
    <source>
        <dbReference type="ARBA" id="ARBA00022692"/>
    </source>
</evidence>
<evidence type="ECO:0000256" key="8">
    <source>
        <dbReference type="SAM" id="MobiDB-lite"/>
    </source>
</evidence>
<keyword evidence="6 7" id="KW-0472">Membrane</keyword>
<feature type="transmembrane region" description="Helical" evidence="7">
    <location>
        <begin position="198"/>
        <end position="217"/>
    </location>
</feature>
<name>A0A2T0BN23_9CLOT</name>
<dbReference type="EMBL" id="PVXP01000020">
    <property type="protein sequence ID" value="PRR85288.1"/>
    <property type="molecule type" value="Genomic_DNA"/>
</dbReference>
<evidence type="ECO:0000256" key="3">
    <source>
        <dbReference type="ARBA" id="ARBA00022475"/>
    </source>
</evidence>
<evidence type="ECO:0000259" key="9">
    <source>
        <dbReference type="PROSITE" id="PS50928"/>
    </source>
</evidence>
<organism evidence="10 11">
    <name type="scientific">Clostridium luticellarii</name>
    <dbReference type="NCBI Taxonomy" id="1691940"/>
    <lineage>
        <taxon>Bacteria</taxon>
        <taxon>Bacillati</taxon>
        <taxon>Bacillota</taxon>
        <taxon>Clostridia</taxon>
        <taxon>Eubacteriales</taxon>
        <taxon>Clostridiaceae</taxon>
        <taxon>Clostridium</taxon>
    </lineage>
</organism>
<keyword evidence="4 7" id="KW-0812">Transmembrane</keyword>
<dbReference type="SUPFAM" id="SSF161098">
    <property type="entry name" value="MetI-like"/>
    <property type="match status" value="1"/>
</dbReference>
<keyword evidence="11" id="KW-1185">Reference proteome</keyword>
<evidence type="ECO:0000256" key="2">
    <source>
        <dbReference type="ARBA" id="ARBA00022448"/>
    </source>
</evidence>
<dbReference type="Gene3D" id="1.10.3720.10">
    <property type="entry name" value="MetI-like"/>
    <property type="match status" value="1"/>
</dbReference>
<evidence type="ECO:0000256" key="7">
    <source>
        <dbReference type="RuleBase" id="RU363032"/>
    </source>
</evidence>
<dbReference type="PANTHER" id="PTHR30151">
    <property type="entry name" value="ALKANE SULFONATE ABC TRANSPORTER-RELATED, MEMBRANE SUBUNIT"/>
    <property type="match status" value="1"/>
</dbReference>
<keyword evidence="2 7" id="KW-0813">Transport</keyword>
<dbReference type="PANTHER" id="PTHR30151:SF38">
    <property type="entry name" value="ALIPHATIC SULFONATES TRANSPORT PERMEASE PROTEIN SSUC-RELATED"/>
    <property type="match status" value="1"/>
</dbReference>
<evidence type="ECO:0000256" key="5">
    <source>
        <dbReference type="ARBA" id="ARBA00022989"/>
    </source>
</evidence>
<proteinExistence type="inferred from homology"/>
<feature type="transmembrane region" description="Helical" evidence="7">
    <location>
        <begin position="229"/>
        <end position="248"/>
    </location>
</feature>
<feature type="transmembrane region" description="Helical" evidence="7">
    <location>
        <begin position="70"/>
        <end position="93"/>
    </location>
</feature>
<evidence type="ECO:0000256" key="1">
    <source>
        <dbReference type="ARBA" id="ARBA00004651"/>
    </source>
</evidence>
<evidence type="ECO:0000313" key="11">
    <source>
        <dbReference type="Proteomes" id="UP000237798"/>
    </source>
</evidence>
<evidence type="ECO:0000256" key="6">
    <source>
        <dbReference type="ARBA" id="ARBA00023136"/>
    </source>
</evidence>
<sequence>MYGETYEIKHRLQYYILKYSGVMLILILWQLLPETGILDSQFIPSFSEVLVQLYELCLKSELLIHVAVSLWRVIIGLIIAAVIAVPAGFLLGGWMTRAADILDPLFRIFSQVNPFSLMPVFILFFGIGEAAKLSVVAWVCLWPVLYNTISGVRRVEPILVKTALSMNVSKFQMLKKVIIPGAAPSIFLGLRIGVEMSFFMLIAAEMIGATAGVGWLFHNSAMNNQIPSMYAAGVCIIILGIILNRFLICIQNKVFFWKGSTHVFSFARWKKGITRFNKAQAAFIAAVISIVIGVGSYAAHVSKVTDIDSGVQMNHMQMNEDKQMDGDKQTDMKSNDNMKMNENKHTDMKADDHMNMDK</sequence>
<reference evidence="10 11" key="1">
    <citation type="submission" date="2018-03" db="EMBL/GenBank/DDBJ databases">
        <title>Genome sequence of Clostridium luticellarii DSM 29923.</title>
        <authorList>
            <person name="Poehlein A."/>
            <person name="Daniel R."/>
        </authorList>
    </citation>
    <scope>NUCLEOTIDE SEQUENCE [LARGE SCALE GENOMIC DNA]</scope>
    <source>
        <strain evidence="10 11">DSM 29923</strain>
    </source>
</reference>
<dbReference type="Pfam" id="PF00528">
    <property type="entry name" value="BPD_transp_1"/>
    <property type="match status" value="1"/>
</dbReference>
<dbReference type="GO" id="GO:0055085">
    <property type="term" value="P:transmembrane transport"/>
    <property type="evidence" value="ECO:0007669"/>
    <property type="project" value="InterPro"/>
</dbReference>